<dbReference type="InterPro" id="IPR026888">
    <property type="entry name" value="AcetylCoA_hyd_C"/>
</dbReference>
<comment type="similarity">
    <text evidence="1">Belongs to the acetyl-CoA hydrolase/transferase family.</text>
</comment>
<evidence type="ECO:0000256" key="3">
    <source>
        <dbReference type="SAM" id="MobiDB-lite"/>
    </source>
</evidence>
<dbReference type="PANTHER" id="PTHR21432">
    <property type="entry name" value="ACETYL-COA HYDROLASE-RELATED"/>
    <property type="match status" value="1"/>
</dbReference>
<dbReference type="Gene3D" id="3.40.1080.10">
    <property type="entry name" value="Glutaconate Coenzyme A-transferase"/>
    <property type="match status" value="1"/>
</dbReference>
<feature type="domain" description="Acetyl-CoA hydrolase/transferase C-terminal" evidence="5">
    <location>
        <begin position="408"/>
        <end position="555"/>
    </location>
</feature>
<protein>
    <recommendedName>
        <fullName evidence="8">Acetyl-CoA hydrolase/transferase family protein</fullName>
    </recommendedName>
</protein>
<proteinExistence type="inferred from homology"/>
<dbReference type="Pfam" id="PF13336">
    <property type="entry name" value="AcetylCoA_hyd_C"/>
    <property type="match status" value="1"/>
</dbReference>
<gene>
    <name evidence="6" type="ORF">Tbon_08730</name>
</gene>
<keyword evidence="2" id="KW-0808">Transferase</keyword>
<feature type="compositionally biased region" description="Basic residues" evidence="3">
    <location>
        <begin position="56"/>
        <end position="65"/>
    </location>
</feature>
<organism evidence="6 7">
    <name type="scientific">Tepidiforma bonchosmolovskayae</name>
    <dbReference type="NCBI Taxonomy" id="2601677"/>
    <lineage>
        <taxon>Bacteria</taxon>
        <taxon>Bacillati</taxon>
        <taxon>Chloroflexota</taxon>
        <taxon>Tepidiformia</taxon>
        <taxon>Tepidiformales</taxon>
        <taxon>Tepidiformaceae</taxon>
        <taxon>Tepidiforma</taxon>
    </lineage>
</organism>
<dbReference type="Proteomes" id="UP000326331">
    <property type="component" value="Chromosome"/>
</dbReference>
<dbReference type="Gene3D" id="3.40.1080.20">
    <property type="entry name" value="Acetyl-CoA hydrolase/transferase C-terminal domain"/>
    <property type="match status" value="1"/>
</dbReference>
<dbReference type="SUPFAM" id="SSF100950">
    <property type="entry name" value="NagB/RpiA/CoA transferase-like"/>
    <property type="match status" value="2"/>
</dbReference>
<keyword evidence="7" id="KW-1185">Reference proteome</keyword>
<evidence type="ECO:0000313" key="6">
    <source>
        <dbReference type="EMBL" id="QFG03380.1"/>
    </source>
</evidence>
<dbReference type="InterPro" id="IPR046433">
    <property type="entry name" value="ActCoA_hydro"/>
</dbReference>
<evidence type="ECO:0000259" key="4">
    <source>
        <dbReference type="Pfam" id="PF02550"/>
    </source>
</evidence>
<reference evidence="6 7" key="1">
    <citation type="submission" date="2019-10" db="EMBL/GenBank/DDBJ databases">
        <title>Thermopilla bonchosmolovskayae gen. nov., sp. nov., a moderately thermophilic Chloroflexi bacterium from a Chukotka hot spring (Arctic, Russia), representing a novel classis Thermopillaia, which include previously uncultivated lineage OLB14.</title>
        <authorList>
            <person name="Kochetkova T.V."/>
            <person name="Zayulina K.S."/>
            <person name="Zhigarkov V.S."/>
            <person name="Minaev N.V."/>
            <person name="Novikov A."/>
            <person name="Toshchakov S.V."/>
            <person name="Elcheninov A.G."/>
            <person name="Kublanov I.V."/>
        </authorList>
    </citation>
    <scope>NUCLEOTIDE SEQUENCE [LARGE SCALE GENOMIC DNA]</scope>
    <source>
        <strain evidence="6 7">3753O</strain>
    </source>
</reference>
<feature type="compositionally biased region" description="Basic residues" evidence="3">
    <location>
        <begin position="12"/>
        <end position="25"/>
    </location>
</feature>
<dbReference type="InterPro" id="IPR038460">
    <property type="entry name" value="AcetylCoA_hyd_C_sf"/>
</dbReference>
<accession>A0ABX6C270</accession>
<evidence type="ECO:0000313" key="7">
    <source>
        <dbReference type="Proteomes" id="UP000326331"/>
    </source>
</evidence>
<evidence type="ECO:0000256" key="2">
    <source>
        <dbReference type="ARBA" id="ARBA00022679"/>
    </source>
</evidence>
<evidence type="ECO:0000259" key="5">
    <source>
        <dbReference type="Pfam" id="PF13336"/>
    </source>
</evidence>
<dbReference type="InterPro" id="IPR003702">
    <property type="entry name" value="ActCoA_hydro_N"/>
</dbReference>
<dbReference type="Gene3D" id="3.30.750.70">
    <property type="entry name" value="4-hydroxybutyrate coenzyme like domains"/>
    <property type="match status" value="1"/>
</dbReference>
<feature type="region of interest" description="Disordered" evidence="3">
    <location>
        <begin position="1"/>
        <end position="95"/>
    </location>
</feature>
<dbReference type="EMBL" id="CP042829">
    <property type="protein sequence ID" value="QFG03380.1"/>
    <property type="molecule type" value="Genomic_DNA"/>
</dbReference>
<dbReference type="PANTHER" id="PTHR21432:SF20">
    <property type="entry name" value="ACETYL-COA HYDROLASE"/>
    <property type="match status" value="1"/>
</dbReference>
<feature type="compositionally biased region" description="Basic residues" evidence="3">
    <location>
        <begin position="84"/>
        <end position="95"/>
    </location>
</feature>
<feature type="compositionally biased region" description="Pro residues" evidence="3">
    <location>
        <begin position="37"/>
        <end position="52"/>
    </location>
</feature>
<dbReference type="Pfam" id="PF02550">
    <property type="entry name" value="AcetylCoA_hydro"/>
    <property type="match status" value="1"/>
</dbReference>
<feature type="compositionally biased region" description="Basic and acidic residues" evidence="3">
    <location>
        <begin position="1"/>
        <end position="11"/>
    </location>
</feature>
<name>A0ABX6C270_9CHLR</name>
<evidence type="ECO:0008006" key="8">
    <source>
        <dbReference type="Google" id="ProtNLM"/>
    </source>
</evidence>
<dbReference type="InterPro" id="IPR037171">
    <property type="entry name" value="NagB/RpiA_transferase-like"/>
</dbReference>
<feature type="domain" description="Acetyl-CoA hydrolase/transferase N-terminal" evidence="4">
    <location>
        <begin position="135"/>
        <end position="279"/>
    </location>
</feature>
<evidence type="ECO:0000256" key="1">
    <source>
        <dbReference type="ARBA" id="ARBA00009632"/>
    </source>
</evidence>
<sequence>MRLLRPPDPRPHPRPRHPPPPRRPAHLGEPRRRLPHLQPPQGGPHPPGSPHDPPPRARRPPRQHLPRFLPLPRKRRSLAQVHPRLGRRRPRRRRLTVQQTSLVRSRASGIISVRISPEVEPVKPTAPNWRELVADKLVSPEEAVAVVKDGDWVWTGGWTSVPPQLCAALAARAGQVKDVTIVNFLSPFNWDRPEVLAHWKVITGYCSPFDRKAAREGRIEYVPVSRFREGKMPPGLDRLDVALIPISPPDEDGWCSFGSGVFFGPTVSSIATTLIGEIHENFIRTGGGNRIHIDRFARVCEYTLPPAAAPIPPRTEETEIAANVICTLVANEIVYDGATLQFGIGDVSAALPVFLEEKHDLGVHTELLPGGIPDLVEKGVITGKYKPHHVGKVVASALGQVPPEDLARIDGNDTYELYDFTHTDDIRLLLQIENFIAVNNAMAVDLTGNVSSETQGNLVYSGTGGQAVFAIGASTAANGSVIVLPSSSLIGDTRHTRIVGGHPPGTVVTVHRGFVDYVVTEQGIAKLTGKSIRERINEMISVAHPDFRGELKKEAQRLYGITV</sequence>